<dbReference type="OrthoDB" id="1843021at2759"/>
<protein>
    <recommendedName>
        <fullName evidence="9">Epidermal patterning factor-like protein</fullName>
    </recommendedName>
</protein>
<feature type="chain" id="PRO_5035712710" description="Epidermal patterning factor-like protein" evidence="6">
    <location>
        <begin position="30"/>
        <end position="131"/>
    </location>
</feature>
<gene>
    <name evidence="7" type="ORF">KP509_35G060200</name>
</gene>
<comment type="caution">
    <text evidence="7">The sequence shown here is derived from an EMBL/GenBank/DDBJ whole genome shotgun (WGS) entry which is preliminary data.</text>
</comment>
<evidence type="ECO:0000313" key="8">
    <source>
        <dbReference type="Proteomes" id="UP000825935"/>
    </source>
</evidence>
<keyword evidence="5" id="KW-1015">Disulfide bond</keyword>
<evidence type="ECO:0000256" key="2">
    <source>
        <dbReference type="ARBA" id="ARBA00008127"/>
    </source>
</evidence>
<organism evidence="7 8">
    <name type="scientific">Ceratopteris richardii</name>
    <name type="common">Triangle waterfern</name>
    <dbReference type="NCBI Taxonomy" id="49495"/>
    <lineage>
        <taxon>Eukaryota</taxon>
        <taxon>Viridiplantae</taxon>
        <taxon>Streptophyta</taxon>
        <taxon>Embryophyta</taxon>
        <taxon>Tracheophyta</taxon>
        <taxon>Polypodiopsida</taxon>
        <taxon>Polypodiidae</taxon>
        <taxon>Polypodiales</taxon>
        <taxon>Pteridineae</taxon>
        <taxon>Pteridaceae</taxon>
        <taxon>Parkerioideae</taxon>
        <taxon>Ceratopteris</taxon>
    </lineage>
</organism>
<dbReference type="GO" id="GO:0010052">
    <property type="term" value="P:guard cell differentiation"/>
    <property type="evidence" value="ECO:0007669"/>
    <property type="project" value="TreeGrafter"/>
</dbReference>
<keyword evidence="4 6" id="KW-0732">Signal</keyword>
<evidence type="ECO:0000256" key="4">
    <source>
        <dbReference type="ARBA" id="ARBA00022729"/>
    </source>
</evidence>
<keyword evidence="3" id="KW-0964">Secreted</keyword>
<dbReference type="PANTHER" id="PTHR33109">
    <property type="entry name" value="EPIDERMAL PATTERNING FACTOR-LIKE PROTEIN 4"/>
    <property type="match status" value="1"/>
</dbReference>
<evidence type="ECO:0000256" key="1">
    <source>
        <dbReference type="ARBA" id="ARBA00004613"/>
    </source>
</evidence>
<proteinExistence type="inferred from homology"/>
<dbReference type="AlphaFoldDB" id="A0A8T2QGS4"/>
<name>A0A8T2QGS4_CERRI</name>
<dbReference type="EMBL" id="CM035440">
    <property type="protein sequence ID" value="KAH7283089.1"/>
    <property type="molecule type" value="Genomic_DNA"/>
</dbReference>
<evidence type="ECO:0000313" key="7">
    <source>
        <dbReference type="EMBL" id="KAH7283089.1"/>
    </source>
</evidence>
<evidence type="ECO:0000256" key="3">
    <source>
        <dbReference type="ARBA" id="ARBA00022525"/>
    </source>
</evidence>
<evidence type="ECO:0000256" key="5">
    <source>
        <dbReference type="ARBA" id="ARBA00023157"/>
    </source>
</evidence>
<comment type="subcellular location">
    <subcellularLocation>
        <location evidence="1">Secreted</location>
    </subcellularLocation>
</comment>
<dbReference type="Pfam" id="PF17181">
    <property type="entry name" value="EPF"/>
    <property type="match status" value="1"/>
</dbReference>
<accession>A0A8T2QGS4</accession>
<evidence type="ECO:0000256" key="6">
    <source>
        <dbReference type="SAM" id="SignalP"/>
    </source>
</evidence>
<dbReference type="PANTHER" id="PTHR33109:SF4">
    <property type="entry name" value="EPIDERMAL PATTERNING FACTOR-LIKE PROTEIN 6"/>
    <property type="match status" value="1"/>
</dbReference>
<sequence>MPKPNPTRVALVFFPFIICICGQMDQSHAIYRNRRRLCEHAGTGFQKETSASQITDPSKDVLGSSPKKCNTSKCNGCVPCQLVTMYVDPIDSSRSYHHENSTPYTDSSADVNDIYYPQTWRCQCNGKLHRP</sequence>
<evidence type="ECO:0008006" key="9">
    <source>
        <dbReference type="Google" id="ProtNLM"/>
    </source>
</evidence>
<dbReference type="GO" id="GO:0005576">
    <property type="term" value="C:extracellular region"/>
    <property type="evidence" value="ECO:0007669"/>
    <property type="project" value="UniProtKB-SubCell"/>
</dbReference>
<dbReference type="Proteomes" id="UP000825935">
    <property type="component" value="Chromosome 35"/>
</dbReference>
<keyword evidence="8" id="KW-1185">Reference proteome</keyword>
<feature type="signal peptide" evidence="6">
    <location>
        <begin position="1"/>
        <end position="29"/>
    </location>
</feature>
<dbReference type="InterPro" id="IPR039455">
    <property type="entry name" value="EPFL"/>
</dbReference>
<comment type="similarity">
    <text evidence="2">Belongs to the plant cysteine rich small secretory peptide family. Epidermal patterning factor subfamily.</text>
</comment>
<reference evidence="7" key="1">
    <citation type="submission" date="2021-08" db="EMBL/GenBank/DDBJ databases">
        <title>WGS assembly of Ceratopteris richardii.</title>
        <authorList>
            <person name="Marchant D.B."/>
            <person name="Chen G."/>
            <person name="Jenkins J."/>
            <person name="Shu S."/>
            <person name="Leebens-Mack J."/>
            <person name="Grimwood J."/>
            <person name="Schmutz J."/>
            <person name="Soltis P."/>
            <person name="Soltis D."/>
            <person name="Chen Z.-H."/>
        </authorList>
    </citation>
    <scope>NUCLEOTIDE SEQUENCE</scope>
    <source>
        <strain evidence="7">Whitten #5841</strain>
        <tissue evidence="7">Leaf</tissue>
    </source>
</reference>